<evidence type="ECO:0000313" key="3">
    <source>
        <dbReference type="Proteomes" id="UP000610931"/>
    </source>
</evidence>
<proteinExistence type="predicted"/>
<dbReference type="Proteomes" id="UP000610931">
    <property type="component" value="Unassembled WGS sequence"/>
</dbReference>
<dbReference type="EMBL" id="JAELVQ010000009">
    <property type="protein sequence ID" value="MBJ6368187.1"/>
    <property type="molecule type" value="Genomic_DNA"/>
</dbReference>
<protein>
    <submittedName>
        <fullName evidence="2">AtpZ/AtpI family protein</fullName>
    </submittedName>
</protein>
<organism evidence="2 3">
    <name type="scientific">Snuella sedimenti</name>
    <dbReference type="NCBI Taxonomy" id="2798802"/>
    <lineage>
        <taxon>Bacteria</taxon>
        <taxon>Pseudomonadati</taxon>
        <taxon>Bacteroidota</taxon>
        <taxon>Flavobacteriia</taxon>
        <taxon>Flavobacteriales</taxon>
        <taxon>Flavobacteriaceae</taxon>
        <taxon>Snuella</taxon>
    </lineage>
</organism>
<reference evidence="2" key="1">
    <citation type="submission" date="2020-12" db="EMBL/GenBank/DDBJ databases">
        <title>Snuella sp. nov., isolated from sediment in Incheon.</title>
        <authorList>
            <person name="Kim W."/>
        </authorList>
    </citation>
    <scope>NUCLEOTIDE SEQUENCE</scope>
    <source>
        <strain evidence="2">CAU 1569</strain>
    </source>
</reference>
<comment type="caution">
    <text evidence="2">The sequence shown here is derived from an EMBL/GenBank/DDBJ whole genome shotgun (WGS) entry which is preliminary data.</text>
</comment>
<keyword evidence="1" id="KW-1133">Transmembrane helix</keyword>
<name>A0A8J7INX4_9FLAO</name>
<keyword evidence="1" id="KW-0472">Membrane</keyword>
<feature type="transmembrane region" description="Helical" evidence="1">
    <location>
        <begin position="16"/>
        <end position="40"/>
    </location>
</feature>
<keyword evidence="1" id="KW-0812">Transmembrane</keyword>
<evidence type="ECO:0000256" key="1">
    <source>
        <dbReference type="SAM" id="Phobius"/>
    </source>
</evidence>
<dbReference type="RefSeq" id="WP_199114948.1">
    <property type="nucleotide sequence ID" value="NZ_JAELVQ010000009.1"/>
</dbReference>
<keyword evidence="3" id="KW-1185">Reference proteome</keyword>
<gene>
    <name evidence="2" type="ORF">JF259_08805</name>
</gene>
<accession>A0A8J7INX4</accession>
<feature type="transmembrane region" description="Helical" evidence="1">
    <location>
        <begin position="46"/>
        <end position="68"/>
    </location>
</feature>
<sequence>MVGKKGQKPNNPLKQIAVLTGVGIQMGVIIYLFVLLGRWLDATYNVGGKAFLIIFTLLGVGVSLYVVLKQLNRIQD</sequence>
<dbReference type="AlphaFoldDB" id="A0A8J7INX4"/>
<dbReference type="InterPro" id="IPR032820">
    <property type="entry name" value="ATPase_put"/>
</dbReference>
<dbReference type="Pfam" id="PF09527">
    <property type="entry name" value="ATPase_gene1"/>
    <property type="match status" value="1"/>
</dbReference>
<evidence type="ECO:0000313" key="2">
    <source>
        <dbReference type="EMBL" id="MBJ6368187.1"/>
    </source>
</evidence>